<feature type="transmembrane region" description="Helical" evidence="1">
    <location>
        <begin position="25"/>
        <end position="42"/>
    </location>
</feature>
<comment type="caution">
    <text evidence="2">The sequence shown here is derived from an EMBL/GenBank/DDBJ whole genome shotgun (WGS) entry which is preliminary data.</text>
</comment>
<accession>V8R2X8</accession>
<dbReference type="Proteomes" id="UP000024771">
    <property type="component" value="Chromosome"/>
</dbReference>
<keyword evidence="1" id="KW-1133">Transmembrane helix</keyword>
<protein>
    <submittedName>
        <fullName evidence="2">Uncharacterized protein</fullName>
    </submittedName>
</protein>
<organism evidence="2 3">
    <name type="scientific">Pseudomonas moraviensis R28-S</name>
    <dbReference type="NCBI Taxonomy" id="1395516"/>
    <lineage>
        <taxon>Bacteria</taxon>
        <taxon>Pseudomonadati</taxon>
        <taxon>Pseudomonadota</taxon>
        <taxon>Gammaproteobacteria</taxon>
        <taxon>Pseudomonadales</taxon>
        <taxon>Pseudomonadaceae</taxon>
        <taxon>Pseudomonas</taxon>
    </lineage>
</organism>
<dbReference type="EMBL" id="AYMZ01000012">
    <property type="protein sequence ID" value="ETF05589.1"/>
    <property type="molecule type" value="Genomic_DNA"/>
</dbReference>
<name>V8R2X8_9PSED</name>
<keyword evidence="1" id="KW-0472">Membrane</keyword>
<evidence type="ECO:0000313" key="2">
    <source>
        <dbReference type="EMBL" id="ETF05589.1"/>
    </source>
</evidence>
<reference evidence="2 3" key="1">
    <citation type="journal article" date="2014" name="Genome Announc.">
        <title>Draft Genome Sequence of Pseudomonas moraviensis R28-S.</title>
        <authorList>
            <person name="Hunter S.S."/>
            <person name="Yano H."/>
            <person name="Loftie-Eaton W."/>
            <person name="Hughes J."/>
            <person name="De Gelder L."/>
            <person name="Stragier P."/>
            <person name="De Vos P."/>
            <person name="Settles M.L."/>
            <person name="Top E.M."/>
        </authorList>
    </citation>
    <scope>NUCLEOTIDE SEQUENCE [LARGE SCALE GENOMIC DNA]</scope>
    <source>
        <strain evidence="3">R28</strain>
    </source>
</reference>
<evidence type="ECO:0000313" key="3">
    <source>
        <dbReference type="Proteomes" id="UP000024771"/>
    </source>
</evidence>
<gene>
    <name evidence="2" type="ORF">PMO01_28335</name>
</gene>
<evidence type="ECO:0000256" key="1">
    <source>
        <dbReference type="SAM" id="Phobius"/>
    </source>
</evidence>
<dbReference type="AlphaFoldDB" id="V8R2X8"/>
<proteinExistence type="predicted"/>
<sequence>MSNAKHCRGYTAQQVIKLLANGVNLFNWWLLWCFLKWFRFFLGRYRENWFRGFYGHFWLFRLNLFIH</sequence>
<keyword evidence="1" id="KW-0812">Transmembrane</keyword>
<dbReference type="HOGENOM" id="CLU_2809182_0_0_6"/>